<evidence type="ECO:0000313" key="2">
    <source>
        <dbReference type="EMBL" id="WOT39174.1"/>
    </source>
</evidence>
<evidence type="ECO:0000313" key="3">
    <source>
        <dbReference type="Proteomes" id="UP001305002"/>
    </source>
</evidence>
<protein>
    <submittedName>
        <fullName evidence="2">Uncharacterized protein</fullName>
    </submittedName>
</protein>
<feature type="region of interest" description="Disordered" evidence="1">
    <location>
        <begin position="1"/>
        <end position="47"/>
    </location>
</feature>
<dbReference type="EMBL" id="CP137524">
    <property type="protein sequence ID" value="WOT39174.1"/>
    <property type="molecule type" value="Genomic_DNA"/>
</dbReference>
<name>A0ABZ0KMB2_STRC4</name>
<dbReference type="Proteomes" id="UP001305002">
    <property type="component" value="Chromosome"/>
</dbReference>
<gene>
    <name evidence="2" type="ORF">R5U08_35750</name>
</gene>
<reference evidence="2 3" key="2">
    <citation type="journal article" date="2024" name="Microb. Biotechnol.">
        <title>The involvement of multiple ABC transporters in daunorubicin efflux in Streptomyces coeruleorubidus.</title>
        <authorList>
            <person name="Dong J."/>
            <person name="Ning J."/>
            <person name="Tian Y."/>
            <person name="Li H."/>
            <person name="Chen H."/>
            <person name="Guan W."/>
        </authorList>
    </citation>
    <scope>NUCLEOTIDE SEQUENCE [LARGE SCALE GENOMIC DNA]</scope>
    <source>
        <strain evidence="2 3">CICC 11043</strain>
    </source>
</reference>
<evidence type="ECO:0000256" key="1">
    <source>
        <dbReference type="SAM" id="MobiDB-lite"/>
    </source>
</evidence>
<organism evidence="2 3">
    <name type="scientific">Streptomyces coeruleorubidus</name>
    <dbReference type="NCBI Taxonomy" id="116188"/>
    <lineage>
        <taxon>Bacteria</taxon>
        <taxon>Bacillati</taxon>
        <taxon>Actinomycetota</taxon>
        <taxon>Actinomycetes</taxon>
        <taxon>Kitasatosporales</taxon>
        <taxon>Streptomycetaceae</taxon>
        <taxon>Streptomyces</taxon>
    </lineage>
</organism>
<proteinExistence type="predicted"/>
<feature type="compositionally biased region" description="Basic and acidic residues" evidence="1">
    <location>
        <begin position="20"/>
        <end position="29"/>
    </location>
</feature>
<sequence length="47" mass="4816">MEPQVGQAFLPGAPLAECDEGTREVDRVDQPAGSAAGIEHPVAEGRG</sequence>
<keyword evidence="3" id="KW-1185">Reference proteome</keyword>
<reference evidence="2 3" key="1">
    <citation type="journal article" date="2021" name="J. Microbiol. Biotechnol.">
        <title>An Efficient Markerless Deletion System Suitable for the Industrial Strains of Streptomyces.</title>
        <authorList>
            <person name="Dong J."/>
            <person name="Wei J."/>
            <person name="Li H."/>
            <person name="Zhao S."/>
            <person name="Guan W."/>
        </authorList>
    </citation>
    <scope>NUCLEOTIDE SEQUENCE [LARGE SCALE GENOMIC DNA]</scope>
    <source>
        <strain evidence="2 3">CICC 11043</strain>
    </source>
</reference>
<dbReference type="RefSeq" id="WP_193505981.1">
    <property type="nucleotide sequence ID" value="NZ_BMSO01000011.1"/>
</dbReference>
<accession>A0ABZ0KMB2</accession>